<dbReference type="Proteomes" id="UP000438429">
    <property type="component" value="Unassembled WGS sequence"/>
</dbReference>
<evidence type="ECO:0000313" key="1">
    <source>
        <dbReference type="EMBL" id="KAF0043654.1"/>
    </source>
</evidence>
<organism evidence="1 2">
    <name type="scientific">Scophthalmus maximus</name>
    <name type="common">Turbot</name>
    <name type="synonym">Psetta maxima</name>
    <dbReference type="NCBI Taxonomy" id="52904"/>
    <lineage>
        <taxon>Eukaryota</taxon>
        <taxon>Metazoa</taxon>
        <taxon>Chordata</taxon>
        <taxon>Craniata</taxon>
        <taxon>Vertebrata</taxon>
        <taxon>Euteleostomi</taxon>
        <taxon>Actinopterygii</taxon>
        <taxon>Neopterygii</taxon>
        <taxon>Teleostei</taxon>
        <taxon>Neoteleostei</taxon>
        <taxon>Acanthomorphata</taxon>
        <taxon>Carangaria</taxon>
        <taxon>Pleuronectiformes</taxon>
        <taxon>Pleuronectoidei</taxon>
        <taxon>Scophthalmidae</taxon>
        <taxon>Scophthalmus</taxon>
    </lineage>
</organism>
<comment type="caution">
    <text evidence="1">The sequence shown here is derived from an EMBL/GenBank/DDBJ whole genome shotgun (WGS) entry which is preliminary data.</text>
</comment>
<accession>A0A6A4TKA2</accession>
<gene>
    <name evidence="1" type="ORF">F2P81_004991</name>
</gene>
<dbReference type="AlphaFoldDB" id="A0A6A4TKA2"/>
<protein>
    <submittedName>
        <fullName evidence="1">Uncharacterized protein</fullName>
    </submittedName>
</protein>
<proteinExistence type="predicted"/>
<evidence type="ECO:0000313" key="2">
    <source>
        <dbReference type="Proteomes" id="UP000438429"/>
    </source>
</evidence>
<reference evidence="1 2" key="1">
    <citation type="submission" date="2019-06" db="EMBL/GenBank/DDBJ databases">
        <title>Draft genomes of female and male turbot (Scophthalmus maximus).</title>
        <authorList>
            <person name="Xu H."/>
            <person name="Xu X.-W."/>
            <person name="Shao C."/>
            <person name="Chen S."/>
        </authorList>
    </citation>
    <scope>NUCLEOTIDE SEQUENCE [LARGE SCALE GENOMIC DNA]</scope>
    <source>
        <strain evidence="1">Ysfricsl-2016a</strain>
        <tissue evidence="1">Blood</tissue>
    </source>
</reference>
<dbReference type="EMBL" id="VEVO01000004">
    <property type="protein sequence ID" value="KAF0043654.1"/>
    <property type="molecule type" value="Genomic_DNA"/>
</dbReference>
<name>A0A6A4TKA2_SCOMX</name>
<sequence>MARRPTAHPPLVILPTPASLLKSDARLTPPPLLHSAGRPTLHPPFVVWLIPANSLKSVARPTPLPCLHSAAE</sequence>